<reference evidence="2" key="1">
    <citation type="submission" date="2024-02" db="EMBL/GenBank/DDBJ databases">
        <authorList>
            <consortium name="ELIXIR-Norway"/>
            <consortium name="Elixir Norway"/>
        </authorList>
    </citation>
    <scope>NUCLEOTIDE SEQUENCE</scope>
</reference>
<dbReference type="EMBL" id="OZ019895">
    <property type="protein sequence ID" value="CAK9219650.1"/>
    <property type="molecule type" value="Genomic_DNA"/>
</dbReference>
<dbReference type="InterPro" id="IPR011009">
    <property type="entry name" value="Kinase-like_dom_sf"/>
</dbReference>
<name>A0ABP0UE50_9BRYO</name>
<accession>A0ABP0UE50</accession>
<dbReference type="InterPro" id="IPR008271">
    <property type="entry name" value="Ser/Thr_kinase_AS"/>
</dbReference>
<dbReference type="PANTHER" id="PTHR46699:SF1">
    <property type="entry name" value="SERINE_THREONINE-PROTEIN KINASE STN8, CHLOROPLASTIC"/>
    <property type="match status" value="1"/>
</dbReference>
<feature type="domain" description="Protein kinase" evidence="1">
    <location>
        <begin position="153"/>
        <end position="499"/>
    </location>
</feature>
<dbReference type="PROSITE" id="PS00108">
    <property type="entry name" value="PROTEIN_KINASE_ST"/>
    <property type="match status" value="1"/>
</dbReference>
<sequence length="517" mass="58221">MIEFIFPLSIGYGPTLRCFASISCIIGFKTPKIPKRKKRNPGECVRVCGSSSRILTELVESTMHSLTQLREYPYLLSFDTGSLIQLGSTAISSFAELPDGERWKIVSGSAFGWFYLTARPGVLKGALDSYVLAPLQFLVDGALGRRNWKRTDFLVDERLGEGSFGTVYAGFVLPRKLATNQDDDEFGRRGRRIQEYKDYKSFDKVILKKVKVGVQGADECGEMEEWFNYRMRRAAPDTCAKYLGSFRADATRGQFTQGGKWLVWKYEGDSTLLDFMKQRNFPENLETPLFGRTLKSKDQLQRHSLIIKQIMRQIISSLNKMHATGIVHRDVKPSNLVVTNKGKLKFIDFGAATDLRVGKNFVPERGMLDPDYCPPELYVLPEETPNPPPAPVAAALSPFIWQFNSPDLFDMYSAGVILLQMACSGLRTPIGLQLFKKEIAEVGYDLKKWRGITKVRTNFEVLDLDGGTGWDLVTKLICERGMLRRGRLSAAAALRHPYFLLGRDQAASVLSKLTLSR</sequence>
<dbReference type="PANTHER" id="PTHR46699">
    <property type="entry name" value="SERINE/THREONINE-PROTEIN KINASE STN8, CHLOROPLASTIC-RELATED"/>
    <property type="match status" value="1"/>
</dbReference>
<protein>
    <recommendedName>
        <fullName evidence="1">Protein kinase domain-containing protein</fullName>
    </recommendedName>
</protein>
<dbReference type="InterPro" id="IPR000719">
    <property type="entry name" value="Prot_kinase_dom"/>
</dbReference>
<gene>
    <name evidence="2" type="ORF">CSSPTR1EN2_LOCUS14719</name>
</gene>
<keyword evidence="3" id="KW-1185">Reference proteome</keyword>
<dbReference type="PROSITE" id="PS50011">
    <property type="entry name" value="PROTEIN_KINASE_DOM"/>
    <property type="match status" value="1"/>
</dbReference>
<dbReference type="SMART" id="SM00220">
    <property type="entry name" value="S_TKc"/>
    <property type="match status" value="1"/>
</dbReference>
<dbReference type="Gene3D" id="1.10.510.10">
    <property type="entry name" value="Transferase(Phosphotransferase) domain 1"/>
    <property type="match status" value="1"/>
</dbReference>
<evidence type="ECO:0000259" key="1">
    <source>
        <dbReference type="PROSITE" id="PS50011"/>
    </source>
</evidence>
<evidence type="ECO:0000313" key="2">
    <source>
        <dbReference type="EMBL" id="CAK9219650.1"/>
    </source>
</evidence>
<dbReference type="Gene3D" id="3.30.200.20">
    <property type="entry name" value="Phosphorylase Kinase, domain 1"/>
    <property type="match status" value="1"/>
</dbReference>
<dbReference type="SUPFAM" id="SSF56112">
    <property type="entry name" value="Protein kinase-like (PK-like)"/>
    <property type="match status" value="1"/>
</dbReference>
<dbReference type="Pfam" id="PF00069">
    <property type="entry name" value="Pkinase"/>
    <property type="match status" value="1"/>
</dbReference>
<dbReference type="Proteomes" id="UP001497512">
    <property type="component" value="Chromosome 3"/>
</dbReference>
<proteinExistence type="predicted"/>
<organism evidence="2 3">
    <name type="scientific">Sphagnum troendelagicum</name>
    <dbReference type="NCBI Taxonomy" id="128251"/>
    <lineage>
        <taxon>Eukaryota</taxon>
        <taxon>Viridiplantae</taxon>
        <taxon>Streptophyta</taxon>
        <taxon>Embryophyta</taxon>
        <taxon>Bryophyta</taxon>
        <taxon>Sphagnophytina</taxon>
        <taxon>Sphagnopsida</taxon>
        <taxon>Sphagnales</taxon>
        <taxon>Sphagnaceae</taxon>
        <taxon>Sphagnum</taxon>
    </lineage>
</organism>
<evidence type="ECO:0000313" key="3">
    <source>
        <dbReference type="Proteomes" id="UP001497512"/>
    </source>
</evidence>